<keyword evidence="2" id="KW-1185">Reference proteome</keyword>
<dbReference type="PANTHER" id="PTHR16214:SF3">
    <property type="entry name" value="TRANSMEMBRANE PROTEIN 260"/>
    <property type="match status" value="1"/>
</dbReference>
<gene>
    <name evidence="1" type="ORF">OKIOD_LOCUS920</name>
</gene>
<protein>
    <submittedName>
        <fullName evidence="1">Oidioi.mRNA.OKI2018_I69.PAR.g9362.t1.cds</fullName>
    </submittedName>
</protein>
<dbReference type="Proteomes" id="UP001158576">
    <property type="component" value="Chromosome PAR"/>
</dbReference>
<reference evidence="1 2" key="1">
    <citation type="submission" date="2021-04" db="EMBL/GenBank/DDBJ databases">
        <authorList>
            <person name="Bliznina A."/>
        </authorList>
    </citation>
    <scope>NUCLEOTIDE SEQUENCE [LARGE SCALE GENOMIC DNA]</scope>
</reference>
<accession>A0ABN7RMW4</accession>
<dbReference type="PANTHER" id="PTHR16214">
    <property type="entry name" value="TRANSMEMBRANE PROTEIN 260"/>
    <property type="match status" value="1"/>
</dbReference>
<proteinExistence type="predicted"/>
<evidence type="ECO:0000313" key="1">
    <source>
        <dbReference type="EMBL" id="CAG5079772.1"/>
    </source>
</evidence>
<name>A0ABN7RMW4_OIKDI</name>
<dbReference type="InterPro" id="IPR052724">
    <property type="entry name" value="GT117_domain-containing"/>
</dbReference>
<dbReference type="EMBL" id="OU015568">
    <property type="protein sequence ID" value="CAG5079772.1"/>
    <property type="molecule type" value="Genomic_DNA"/>
</dbReference>
<sequence>MNYSRFTHVADFADHLAMSFPENSIILMKGDLPSNSLRFLDIAEKRRPDCSFIDTQPMTYPWYIKMLGHHFPGINFPGKRYHLEGKPGDFSLSDFIRKNAERNIFGCIGLQELEKIEARGDIWAMPWGVCEQFFLKSNFSGENWDIEKQETYASSRLLLQTWPHLPSEKSDLPDHSWEKVANDEIYAAMVKSAMWSFDQAEEMKKAGQRRAFFTRAIEEMGVEKTPSYWFKNAALIHPTVAQLGQDNLEGTGSYEETYELFKTYLARNKELGIVTDDQEAVQKAIDDIGKFLGKT</sequence>
<evidence type="ECO:0000313" key="2">
    <source>
        <dbReference type="Proteomes" id="UP001158576"/>
    </source>
</evidence>
<organism evidence="1 2">
    <name type="scientific">Oikopleura dioica</name>
    <name type="common">Tunicate</name>
    <dbReference type="NCBI Taxonomy" id="34765"/>
    <lineage>
        <taxon>Eukaryota</taxon>
        <taxon>Metazoa</taxon>
        <taxon>Chordata</taxon>
        <taxon>Tunicata</taxon>
        <taxon>Appendicularia</taxon>
        <taxon>Copelata</taxon>
        <taxon>Oikopleuridae</taxon>
        <taxon>Oikopleura</taxon>
    </lineage>
</organism>